<keyword evidence="6" id="KW-1185">Reference proteome</keyword>
<dbReference type="PANTHER" id="PTHR30061:SF50">
    <property type="entry name" value="MALTOSE_MALTODEXTRIN-BINDING PERIPLASMIC PROTEIN"/>
    <property type="match status" value="1"/>
</dbReference>
<accession>A0ABP4E1X5</accession>
<keyword evidence="3 4" id="KW-0732">Signal</keyword>
<dbReference type="InterPro" id="IPR006059">
    <property type="entry name" value="SBP"/>
</dbReference>
<evidence type="ECO:0000256" key="4">
    <source>
        <dbReference type="SAM" id="SignalP"/>
    </source>
</evidence>
<evidence type="ECO:0000256" key="3">
    <source>
        <dbReference type="ARBA" id="ARBA00022729"/>
    </source>
</evidence>
<name>A0ABP4E1X5_9ACTN</name>
<dbReference type="SUPFAM" id="SSF53850">
    <property type="entry name" value="Periplasmic binding protein-like II"/>
    <property type="match status" value="1"/>
</dbReference>
<sequence>MNRKLAAVAAIATVLVASACSSSGSSGDAKQATLSKDGKGKKITVWLMDDAQKGWPSVVEAAKKQFKEETGADVDIQWQTWTNYTTKLDTALLSGNAPEVVELGNTQTAKYIEAGSFVDLTGVKAQFENSDKYLDSLAASGQTPDGSKTYAVPYYAGARVLIYRKDLFAAAGVTNPPTTLAELKDALTKVKAANASVPNFSALYLPGQNWYTAASFGAGTFGVKNIVAKSDGDKWTGTLTDPKFIEGVKVWNDLQKQFSVGGATTDEATQDALMAKGNIAAIVGNGWELGSVADPKVGDPTLKDKLASIALPGNAAGQPTPAFLGGSDLAVPAKSANPGLGATFLQIFTNTKQQTELAKFAIPNAKNLVAAYKAAAPANKATGDAAEGQTWFIPNSPMWSGADETALKNAFGAIAAGGDPAAELKKVEETVLKDLNG</sequence>
<proteinExistence type="inferred from homology"/>
<feature type="chain" id="PRO_5046847257" evidence="4">
    <location>
        <begin position="20"/>
        <end position="437"/>
    </location>
</feature>
<protein>
    <submittedName>
        <fullName evidence="5">Sugar ABC transporter substrate-binding protein</fullName>
    </submittedName>
</protein>
<evidence type="ECO:0000313" key="6">
    <source>
        <dbReference type="Proteomes" id="UP001499987"/>
    </source>
</evidence>
<gene>
    <name evidence="5" type="ORF">GCM10009663_33890</name>
</gene>
<dbReference type="PANTHER" id="PTHR30061">
    <property type="entry name" value="MALTOSE-BINDING PERIPLASMIC PROTEIN"/>
    <property type="match status" value="1"/>
</dbReference>
<evidence type="ECO:0000256" key="1">
    <source>
        <dbReference type="ARBA" id="ARBA00008520"/>
    </source>
</evidence>
<evidence type="ECO:0000256" key="2">
    <source>
        <dbReference type="ARBA" id="ARBA00022448"/>
    </source>
</evidence>
<dbReference type="PROSITE" id="PS51257">
    <property type="entry name" value="PROKAR_LIPOPROTEIN"/>
    <property type="match status" value="1"/>
</dbReference>
<comment type="caution">
    <text evidence="5">The sequence shown here is derived from an EMBL/GenBank/DDBJ whole genome shotgun (WGS) entry which is preliminary data.</text>
</comment>
<dbReference type="Gene3D" id="3.40.190.10">
    <property type="entry name" value="Periplasmic binding protein-like II"/>
    <property type="match status" value="1"/>
</dbReference>
<organism evidence="5 6">
    <name type="scientific">Kitasatospora arboriphila</name>
    <dbReference type="NCBI Taxonomy" id="258052"/>
    <lineage>
        <taxon>Bacteria</taxon>
        <taxon>Bacillati</taxon>
        <taxon>Actinomycetota</taxon>
        <taxon>Actinomycetes</taxon>
        <taxon>Kitasatosporales</taxon>
        <taxon>Streptomycetaceae</taxon>
        <taxon>Kitasatospora</taxon>
    </lineage>
</organism>
<reference evidence="6" key="1">
    <citation type="journal article" date="2019" name="Int. J. Syst. Evol. Microbiol.">
        <title>The Global Catalogue of Microorganisms (GCM) 10K type strain sequencing project: providing services to taxonomists for standard genome sequencing and annotation.</title>
        <authorList>
            <consortium name="The Broad Institute Genomics Platform"/>
            <consortium name="The Broad Institute Genome Sequencing Center for Infectious Disease"/>
            <person name="Wu L."/>
            <person name="Ma J."/>
        </authorList>
    </citation>
    <scope>NUCLEOTIDE SEQUENCE [LARGE SCALE GENOMIC DNA]</scope>
    <source>
        <strain evidence="6">JCM 13002</strain>
    </source>
</reference>
<evidence type="ECO:0000313" key="5">
    <source>
        <dbReference type="EMBL" id="GAA1087461.1"/>
    </source>
</evidence>
<keyword evidence="2" id="KW-0813">Transport</keyword>
<dbReference type="EMBL" id="BAAALD010000029">
    <property type="protein sequence ID" value="GAA1087461.1"/>
    <property type="molecule type" value="Genomic_DNA"/>
</dbReference>
<dbReference type="Pfam" id="PF01547">
    <property type="entry name" value="SBP_bac_1"/>
    <property type="match status" value="1"/>
</dbReference>
<comment type="similarity">
    <text evidence="1">Belongs to the bacterial solute-binding protein 1 family.</text>
</comment>
<dbReference type="RefSeq" id="WP_344624447.1">
    <property type="nucleotide sequence ID" value="NZ_BAAALD010000029.1"/>
</dbReference>
<feature type="signal peptide" evidence="4">
    <location>
        <begin position="1"/>
        <end position="19"/>
    </location>
</feature>
<dbReference type="Proteomes" id="UP001499987">
    <property type="component" value="Unassembled WGS sequence"/>
</dbReference>